<dbReference type="Gene3D" id="2.60.40.690">
    <property type="entry name" value="Alpha-macroglobulin, receptor-binding domain"/>
    <property type="match status" value="1"/>
</dbReference>
<dbReference type="GO" id="GO:0007399">
    <property type="term" value="P:nervous system development"/>
    <property type="evidence" value="ECO:0007669"/>
    <property type="project" value="UniProtKB-ARBA"/>
</dbReference>
<comment type="similarity">
    <text evidence="2">Belongs to the protease inhibitor I39 (alpha-2-macroglobulin) family.</text>
</comment>
<dbReference type="InterPro" id="IPR009048">
    <property type="entry name" value="A-macroglobulin_rcpt-bd"/>
</dbReference>
<dbReference type="GO" id="GO:0004867">
    <property type="term" value="F:serine-type endopeptidase inhibitor activity"/>
    <property type="evidence" value="ECO:0007669"/>
    <property type="project" value="UniProtKB-KW"/>
</dbReference>
<comment type="caution">
    <text evidence="13">The sequence shown here is derived from an EMBL/GenBank/DDBJ whole genome shotgun (WGS) entry which is preliminary data.</text>
</comment>
<keyword evidence="7" id="KW-1015">Disulfide bond</keyword>
<dbReference type="Pfam" id="PF17789">
    <property type="entry name" value="MG4"/>
    <property type="match status" value="1"/>
</dbReference>
<dbReference type="PANTHER" id="PTHR11412:SF150">
    <property type="entry name" value="ALPHA-2-MACROGLOBULIN-RELATED"/>
    <property type="match status" value="1"/>
</dbReference>
<name>A0A9Q0DPP2_9TELE</name>
<dbReference type="EMBL" id="JANIIK010000114">
    <property type="protein sequence ID" value="KAJ3591288.1"/>
    <property type="molecule type" value="Genomic_DNA"/>
</dbReference>
<dbReference type="Pfam" id="PF07703">
    <property type="entry name" value="A2M_BRD"/>
    <property type="match status" value="1"/>
</dbReference>
<reference evidence="13" key="1">
    <citation type="submission" date="2022-07" db="EMBL/GenBank/DDBJ databases">
        <title>Chromosome-level genome of Muraenolepis orangiensis.</title>
        <authorList>
            <person name="Kim J."/>
        </authorList>
    </citation>
    <scope>NUCLEOTIDE SEQUENCE</scope>
    <source>
        <strain evidence="13">KU_S4_2022</strain>
        <tissue evidence="13">Muscle</tissue>
    </source>
</reference>
<keyword evidence="4" id="KW-0646">Protease inhibitor</keyword>
<evidence type="ECO:0000256" key="7">
    <source>
        <dbReference type="ARBA" id="ARBA00023157"/>
    </source>
</evidence>
<accession>A0A9Q0DPP2</accession>
<dbReference type="SUPFAM" id="SSF48239">
    <property type="entry name" value="Terpenoid cyclases/Protein prenyltransferases"/>
    <property type="match status" value="1"/>
</dbReference>
<dbReference type="Gene3D" id="2.60.120.1540">
    <property type="match status" value="1"/>
</dbReference>
<evidence type="ECO:0000256" key="3">
    <source>
        <dbReference type="ARBA" id="ARBA00022525"/>
    </source>
</evidence>
<dbReference type="Pfam" id="PF07678">
    <property type="entry name" value="TED_complement"/>
    <property type="match status" value="1"/>
</dbReference>
<dbReference type="InterPro" id="IPR008930">
    <property type="entry name" value="Terpenoid_cyclase/PrenylTrfase"/>
</dbReference>
<feature type="chain" id="PRO_5040175025" description="Alpha-2-macroglobulin-like" evidence="9">
    <location>
        <begin position="28"/>
        <end position="1368"/>
    </location>
</feature>
<evidence type="ECO:0000259" key="11">
    <source>
        <dbReference type="SMART" id="SM01360"/>
    </source>
</evidence>
<evidence type="ECO:0000259" key="12">
    <source>
        <dbReference type="SMART" id="SM01361"/>
    </source>
</evidence>
<evidence type="ECO:0000256" key="2">
    <source>
        <dbReference type="ARBA" id="ARBA00010952"/>
    </source>
</evidence>
<evidence type="ECO:0000256" key="5">
    <source>
        <dbReference type="ARBA" id="ARBA00022729"/>
    </source>
</evidence>
<gene>
    <name evidence="13" type="ORF">NHX12_009234</name>
</gene>
<dbReference type="SUPFAM" id="SSF49410">
    <property type="entry name" value="Alpha-macroglobulin receptor domain"/>
    <property type="match status" value="1"/>
</dbReference>
<feature type="domain" description="Alpha-macroglobulin receptor-binding" evidence="12">
    <location>
        <begin position="1240"/>
        <end position="1328"/>
    </location>
</feature>
<dbReference type="GO" id="GO:0005615">
    <property type="term" value="C:extracellular space"/>
    <property type="evidence" value="ECO:0007669"/>
    <property type="project" value="InterPro"/>
</dbReference>
<dbReference type="InterPro" id="IPR041555">
    <property type="entry name" value="MG3"/>
</dbReference>
<dbReference type="InterPro" id="IPR001599">
    <property type="entry name" value="Macroglobln_a2"/>
</dbReference>
<keyword evidence="6" id="KW-0722">Serine protease inhibitor</keyword>
<evidence type="ECO:0000313" key="14">
    <source>
        <dbReference type="Proteomes" id="UP001148018"/>
    </source>
</evidence>
<evidence type="ECO:0000256" key="8">
    <source>
        <dbReference type="ARBA" id="ARBA00023180"/>
    </source>
</evidence>
<protein>
    <recommendedName>
        <fullName evidence="15">Alpha-2-macroglobulin-like</fullName>
    </recommendedName>
</protein>
<dbReference type="CDD" id="cd02897">
    <property type="entry name" value="A2M_2"/>
    <property type="match status" value="1"/>
</dbReference>
<dbReference type="Pfam" id="PF00207">
    <property type="entry name" value="A2M"/>
    <property type="match status" value="1"/>
</dbReference>
<dbReference type="SMART" id="SM01359">
    <property type="entry name" value="A2M_N_2"/>
    <property type="match status" value="1"/>
</dbReference>
<dbReference type="InterPro" id="IPR011626">
    <property type="entry name" value="Alpha-macroglobulin_TED"/>
</dbReference>
<dbReference type="Gene3D" id="2.60.40.10">
    <property type="entry name" value="Immunoglobulins"/>
    <property type="match status" value="2"/>
</dbReference>
<dbReference type="InterPro" id="IPR047565">
    <property type="entry name" value="Alpha-macroglob_thiol-ester_cl"/>
</dbReference>
<dbReference type="Gene3D" id="2.20.130.20">
    <property type="match status" value="1"/>
</dbReference>
<dbReference type="PANTHER" id="PTHR11412">
    <property type="entry name" value="MACROGLOBULIN / COMPLEMENT"/>
    <property type="match status" value="1"/>
</dbReference>
<sequence>METAGVHMWRWLLVACLSWICLGRVAASGPHYMVTIPAVLEAGAESRFCASLLRPNETLHMTVTLRSEEENITLFQSSSQDSFSQCLLFKVPKVQNSVQDLEVMVGGQDFVMKEVRKVMIKSYKPQTFIQTDKPIYLPGQTVHFRLITLDSKLRSVNELLSYKLNSEAPVGTYRIEVWNSERKTLSQSFEVEKYVLPKFDVKVKVPKQLSVAQEEIKAEVCSTYTYKQPVPATASLQICRPIKYHVKIPMRITPEHPEGEPEFEAPCHKETKQLDKTGCATFNFNMALFTRHEKLVRTELSVSAEVEEEGTGLKYLGFETIPLSYVIGKLSFIDTPKVYEKGSVVEGKVKAVYFNDTPIPDKLLHLFEGERWSVGQLSQNLTTDSDGVASFSFNTSRFMDDFQLTVSAQPVYQEYQGYRIPHYQDSEHILSLFRPKTEDTPTISSLEVKKRDTKLVCSVEELIDVHFTFVGEVPGPVDIMYLILARGAIARQGLIKVEVLDKPVTKGEVTITLTVSPDLAPLVQVVVYASLPSENVIAHKADFDTEKCFANQVSLEFSPSAAVPGEQNRLLLRAQPDSLCGISAVDQSVLIKEPGKKLTADKASREDSNAYSVFQGVGLKMFTNLILKSPSCLTYHGREYHFGIHRRETVRTFFPETWLWDLVDVGKSGLKEVSVIVPDTITTWETEAFCLSEEGFGLAPPKELVVFQPFFLELSLPYSVIRGENLELKATVFNYQSSCIMVSVSPAFSSDYTLTPLAEAQQASCLCAQGRRTHSWKLTPTALGPVNVTMIAEAVSSHTSCDNEIVKVPERGRIDVVTRSLIVKAEGTEQTKTYNVLLCPKGDILGRALKNLDGLLSMPYGCGEQNMALLAPNIYILEYLTNTQQITPKIKARATNFLTSGYQRQLNYKHPHGAYSTFGTGSGNTWLTAFVLRSFVKAKSFIFIDPTVIEDAKSWLESKQQDSGCFQKLGSLFNNRMKGGVSDEVTLSAYVTAALLETNMPASEPQINKSMSCLRQSLGDKRNTYTTALLAYVFTLAGDMETRSLLLEHLDKVATQEGGNLYWSQSSEKSMSLSVEIGSYVLLATLSATPTAADLGYASRIVRWLTSQQNSYGGFTSTQDTVVALQALALYSTLVFSPEGSSTVDVQFPSGKMTFEVNQDNKLLYQERALKDVTGKYSVVVKGTACASMQLSLHYNIPTPRDESSFRIEVTPQAECNTNQLRPKLSLRIESRYVGKENCSNMVMVDIKLLSGFVPDPESLRKLKSALLVDRVEHNDDHVIIYLQPFLQHIPVNHSLDILQDIAVENLKPAVVKIYDYYQPSDQAETQYNFCTAGFRRGSLLQGQEGSLQGQEGSLLQGSGGTWGPEDQ</sequence>
<evidence type="ECO:0000259" key="10">
    <source>
        <dbReference type="SMART" id="SM01359"/>
    </source>
</evidence>
<dbReference type="PROSITE" id="PS00477">
    <property type="entry name" value="ALPHA_2_MACROGLOBULIN"/>
    <property type="match status" value="1"/>
</dbReference>
<evidence type="ECO:0000256" key="1">
    <source>
        <dbReference type="ARBA" id="ARBA00004613"/>
    </source>
</evidence>
<proteinExistence type="inferred from homology"/>
<evidence type="ECO:0008006" key="15">
    <source>
        <dbReference type="Google" id="ProtNLM"/>
    </source>
</evidence>
<dbReference type="OrthoDB" id="9998011at2759"/>
<evidence type="ECO:0000313" key="13">
    <source>
        <dbReference type="EMBL" id="KAJ3591288.1"/>
    </source>
</evidence>
<dbReference type="FunFam" id="1.50.10.20:FF:000001">
    <property type="entry name" value="CD109 isoform 1"/>
    <property type="match status" value="1"/>
</dbReference>
<dbReference type="Gene3D" id="2.60.40.1940">
    <property type="match status" value="1"/>
</dbReference>
<dbReference type="SMART" id="SM01419">
    <property type="entry name" value="Thiol-ester_cl"/>
    <property type="match status" value="1"/>
</dbReference>
<dbReference type="SUPFAM" id="SSF81296">
    <property type="entry name" value="E set domains"/>
    <property type="match status" value="1"/>
</dbReference>
<dbReference type="InterPro" id="IPR041813">
    <property type="entry name" value="A2M_TED"/>
</dbReference>
<keyword evidence="8" id="KW-0325">Glycoprotein</keyword>
<keyword evidence="3" id="KW-0964">Secreted</keyword>
<dbReference type="Gene3D" id="1.50.10.20">
    <property type="match status" value="1"/>
</dbReference>
<dbReference type="SMART" id="SM01361">
    <property type="entry name" value="A2M_recep"/>
    <property type="match status" value="1"/>
</dbReference>
<dbReference type="InterPro" id="IPR050473">
    <property type="entry name" value="A2M/Complement_sys"/>
</dbReference>
<dbReference type="Gene3D" id="2.60.40.1930">
    <property type="match status" value="4"/>
</dbReference>
<dbReference type="InterPro" id="IPR013783">
    <property type="entry name" value="Ig-like_fold"/>
</dbReference>
<dbReference type="InterPro" id="IPR040839">
    <property type="entry name" value="MG4"/>
</dbReference>
<dbReference type="InterPro" id="IPR036595">
    <property type="entry name" value="A-macroglobulin_rcpt-bd_sf"/>
</dbReference>
<feature type="domain" description="Alpha-2-macroglobulin bait region" evidence="10">
    <location>
        <begin position="446"/>
        <end position="592"/>
    </location>
</feature>
<feature type="signal peptide" evidence="9">
    <location>
        <begin position="1"/>
        <end position="27"/>
    </location>
</feature>
<keyword evidence="14" id="KW-1185">Reference proteome</keyword>
<keyword evidence="5 9" id="KW-0732">Signal</keyword>
<feature type="domain" description="Alpha-2-macroglobulin" evidence="11">
    <location>
        <begin position="657"/>
        <end position="746"/>
    </location>
</feature>
<evidence type="ECO:0000256" key="6">
    <source>
        <dbReference type="ARBA" id="ARBA00022900"/>
    </source>
</evidence>
<comment type="subcellular location">
    <subcellularLocation>
        <location evidence="1">Secreted</location>
    </subcellularLocation>
</comment>
<dbReference type="SMART" id="SM01360">
    <property type="entry name" value="A2M"/>
    <property type="match status" value="1"/>
</dbReference>
<dbReference type="Pfam" id="PF07677">
    <property type="entry name" value="A2M_recep"/>
    <property type="match status" value="1"/>
</dbReference>
<evidence type="ECO:0000256" key="9">
    <source>
        <dbReference type="SAM" id="SignalP"/>
    </source>
</evidence>
<dbReference type="Pfam" id="PF17791">
    <property type="entry name" value="MG3"/>
    <property type="match status" value="1"/>
</dbReference>
<dbReference type="InterPro" id="IPR019742">
    <property type="entry name" value="MacrogloblnA2_CS"/>
</dbReference>
<dbReference type="InterPro" id="IPR014756">
    <property type="entry name" value="Ig_E-set"/>
</dbReference>
<evidence type="ECO:0000256" key="4">
    <source>
        <dbReference type="ARBA" id="ARBA00022690"/>
    </source>
</evidence>
<organism evidence="13 14">
    <name type="scientific">Muraenolepis orangiensis</name>
    <name type="common">Patagonian moray cod</name>
    <dbReference type="NCBI Taxonomy" id="630683"/>
    <lineage>
        <taxon>Eukaryota</taxon>
        <taxon>Metazoa</taxon>
        <taxon>Chordata</taxon>
        <taxon>Craniata</taxon>
        <taxon>Vertebrata</taxon>
        <taxon>Euteleostomi</taxon>
        <taxon>Actinopterygii</taxon>
        <taxon>Neopterygii</taxon>
        <taxon>Teleostei</taxon>
        <taxon>Neoteleostei</taxon>
        <taxon>Acanthomorphata</taxon>
        <taxon>Zeiogadaria</taxon>
        <taxon>Gadariae</taxon>
        <taxon>Gadiformes</taxon>
        <taxon>Muraenolepidoidei</taxon>
        <taxon>Muraenolepididae</taxon>
        <taxon>Muraenolepis</taxon>
    </lineage>
</organism>
<dbReference type="Proteomes" id="UP001148018">
    <property type="component" value="Unassembled WGS sequence"/>
</dbReference>
<dbReference type="InterPro" id="IPR011625">
    <property type="entry name" value="A2M_N_BRD"/>
</dbReference>